<dbReference type="PANTHER" id="PTHR38593:SF1">
    <property type="entry name" value="BLR2558 PROTEIN"/>
    <property type="match status" value="1"/>
</dbReference>
<dbReference type="Proteomes" id="UP000321513">
    <property type="component" value="Unassembled WGS sequence"/>
</dbReference>
<evidence type="ECO:0000313" key="3">
    <source>
        <dbReference type="EMBL" id="GEO08943.1"/>
    </source>
</evidence>
<name>A0A512BAG9_9BACT</name>
<dbReference type="EMBL" id="BJYT01000004">
    <property type="protein sequence ID" value="GEO08943.1"/>
    <property type="molecule type" value="Genomic_DNA"/>
</dbReference>
<gene>
    <name evidence="3" type="ORF">SAE01_14390</name>
</gene>
<keyword evidence="4" id="KW-1185">Reference proteome</keyword>
<dbReference type="PANTHER" id="PTHR38593">
    <property type="entry name" value="BLR2558 PROTEIN"/>
    <property type="match status" value="1"/>
</dbReference>
<dbReference type="Pfam" id="PF13628">
    <property type="entry name" value="DUF4142"/>
    <property type="match status" value="1"/>
</dbReference>
<proteinExistence type="predicted"/>
<comment type="caution">
    <text evidence="3">The sequence shown here is derived from an EMBL/GenBank/DDBJ whole genome shotgun (WGS) entry which is preliminary data.</text>
</comment>
<sequence>MPFGLMAFLAFASGCGGGTSTDTTTSGDTSTTVSTTTDTSTDASASNTTAIGGNSDTSMAEDREFVMEAASGGLMEVALGKIAATNAASAQVKEFGRMMVTDHTKANAELKAVAAKKNVTVSPHPMEKHQKHIDELQAKKGADFDKAYVEMMVDDHKEDVSKFEDEASKGNDADVKVFATKTLPVLKKHLEHIQKIQDGMKK</sequence>
<dbReference type="InterPro" id="IPR025419">
    <property type="entry name" value="DUF4142"/>
</dbReference>
<protein>
    <recommendedName>
        <fullName evidence="2">DUF4142 domain-containing protein</fullName>
    </recommendedName>
</protein>
<dbReference type="OrthoDB" id="883203at2"/>
<feature type="compositionally biased region" description="Low complexity" evidence="1">
    <location>
        <begin position="20"/>
        <end position="50"/>
    </location>
</feature>
<reference evidence="3 4" key="1">
    <citation type="submission" date="2019-07" db="EMBL/GenBank/DDBJ databases">
        <title>Whole genome shotgun sequence of Segetibacter aerophilus NBRC 106135.</title>
        <authorList>
            <person name="Hosoyama A."/>
            <person name="Uohara A."/>
            <person name="Ohji S."/>
            <person name="Ichikawa N."/>
        </authorList>
    </citation>
    <scope>NUCLEOTIDE SEQUENCE [LARGE SCALE GENOMIC DNA]</scope>
    <source>
        <strain evidence="3 4">NBRC 106135</strain>
    </source>
</reference>
<dbReference type="InterPro" id="IPR012347">
    <property type="entry name" value="Ferritin-like"/>
</dbReference>
<dbReference type="AlphaFoldDB" id="A0A512BAG9"/>
<evidence type="ECO:0000256" key="1">
    <source>
        <dbReference type="SAM" id="MobiDB-lite"/>
    </source>
</evidence>
<feature type="domain" description="DUF4142" evidence="2">
    <location>
        <begin position="61"/>
        <end position="196"/>
    </location>
</feature>
<accession>A0A512BAG9</accession>
<evidence type="ECO:0000313" key="4">
    <source>
        <dbReference type="Proteomes" id="UP000321513"/>
    </source>
</evidence>
<evidence type="ECO:0000259" key="2">
    <source>
        <dbReference type="Pfam" id="PF13628"/>
    </source>
</evidence>
<organism evidence="3 4">
    <name type="scientific">Segetibacter aerophilus</name>
    <dbReference type="NCBI Taxonomy" id="670293"/>
    <lineage>
        <taxon>Bacteria</taxon>
        <taxon>Pseudomonadati</taxon>
        <taxon>Bacteroidota</taxon>
        <taxon>Chitinophagia</taxon>
        <taxon>Chitinophagales</taxon>
        <taxon>Chitinophagaceae</taxon>
        <taxon>Segetibacter</taxon>
    </lineage>
</organism>
<feature type="region of interest" description="Disordered" evidence="1">
    <location>
        <begin position="18"/>
        <end position="56"/>
    </location>
</feature>
<dbReference type="Gene3D" id="1.20.1260.10">
    <property type="match status" value="1"/>
</dbReference>